<reference evidence="1" key="2">
    <citation type="submission" date="2012-05" db="EMBL/GenBank/DDBJ databases">
        <title>Annotation of the Genome Sequence of Fusarium oxysporum HDV247.</title>
        <authorList>
            <consortium name="The Broad Institute Genomics Platform"/>
            <person name="Ma L.-J."/>
            <person name="Corby-Kistler H."/>
            <person name="Broz K."/>
            <person name="Gale L.R."/>
            <person name="Jonkers W."/>
            <person name="O'Donnell K."/>
            <person name="Ploetz R."/>
            <person name="Steinberg C."/>
            <person name="Schwartz D.C."/>
            <person name="VanEtten H."/>
            <person name="Zhou S."/>
            <person name="Young S.K."/>
            <person name="Zeng Q."/>
            <person name="Gargeya S."/>
            <person name="Fitzgerald M."/>
            <person name="Abouelleil A."/>
            <person name="Alvarado L."/>
            <person name="Chapman S.B."/>
            <person name="Gainer-Dewar J."/>
            <person name="Goldberg J."/>
            <person name="Griggs A."/>
            <person name="Gujja S."/>
            <person name="Hansen M."/>
            <person name="Howarth C."/>
            <person name="Imamovic A."/>
            <person name="Ireland A."/>
            <person name="Larimer J."/>
            <person name="McCowan C."/>
            <person name="Murphy C."/>
            <person name="Pearson M."/>
            <person name="Poon T.W."/>
            <person name="Priest M."/>
            <person name="Roberts A."/>
            <person name="Saif S."/>
            <person name="Shea T."/>
            <person name="Sykes S."/>
            <person name="Wortman J."/>
            <person name="Nusbaum C."/>
            <person name="Birren B."/>
        </authorList>
    </citation>
    <scope>NUCLEOTIDE SEQUENCE</scope>
    <source>
        <strain evidence="1">HDV247</strain>
    </source>
</reference>
<dbReference type="AlphaFoldDB" id="W9NQX8"/>
<organism evidence="1">
    <name type="scientific">Fusarium oxysporum f. sp. pisi HDV247</name>
    <dbReference type="NCBI Taxonomy" id="1080344"/>
    <lineage>
        <taxon>Eukaryota</taxon>
        <taxon>Fungi</taxon>
        <taxon>Dikarya</taxon>
        <taxon>Ascomycota</taxon>
        <taxon>Pezizomycotina</taxon>
        <taxon>Sordariomycetes</taxon>
        <taxon>Hypocreomycetidae</taxon>
        <taxon>Hypocreales</taxon>
        <taxon>Nectriaceae</taxon>
        <taxon>Fusarium</taxon>
        <taxon>Fusarium oxysporum species complex</taxon>
    </lineage>
</organism>
<protein>
    <submittedName>
        <fullName evidence="1">Uncharacterized protein</fullName>
    </submittedName>
</protein>
<accession>W9NQX8</accession>
<proteinExistence type="predicted"/>
<evidence type="ECO:0000313" key="1">
    <source>
        <dbReference type="EMBL" id="EXA35234.1"/>
    </source>
</evidence>
<dbReference type="HOGENOM" id="CLU_1917136_0_0_1"/>
<dbReference type="Proteomes" id="UP000030751">
    <property type="component" value="Unassembled WGS sequence"/>
</dbReference>
<dbReference type="EMBL" id="JH650979">
    <property type="protein sequence ID" value="EXA35234.1"/>
    <property type="molecule type" value="Genomic_DNA"/>
</dbReference>
<gene>
    <name evidence="1" type="ORF">FOVG_13995</name>
</gene>
<reference evidence="1" key="1">
    <citation type="submission" date="2011-10" db="EMBL/GenBank/DDBJ databases">
        <title>The Genome Sequence of Fusarium oxysporum HDV247.</title>
        <authorList>
            <consortium name="The Broad Institute Genome Sequencing Platform"/>
            <person name="Ma L.-J."/>
            <person name="Gale L.R."/>
            <person name="Schwartz D.C."/>
            <person name="Zhou S."/>
            <person name="Corby-Kistler H."/>
            <person name="Young S.K."/>
            <person name="Zeng Q."/>
            <person name="Gargeya S."/>
            <person name="Fitzgerald M."/>
            <person name="Haas B."/>
            <person name="Abouelleil A."/>
            <person name="Alvarado L."/>
            <person name="Arachchi H.M."/>
            <person name="Berlin A."/>
            <person name="Brown A."/>
            <person name="Chapman S.B."/>
            <person name="Chen Z."/>
            <person name="Dunbar C."/>
            <person name="Freedman E."/>
            <person name="Gearin G."/>
            <person name="Goldberg J."/>
            <person name="Griggs A."/>
            <person name="Gujja S."/>
            <person name="Heiman D."/>
            <person name="Howarth C."/>
            <person name="Larson L."/>
            <person name="Lui A."/>
            <person name="MacDonald P.J.P."/>
            <person name="Montmayeur A."/>
            <person name="Murphy C."/>
            <person name="Neiman D."/>
            <person name="Pearson M."/>
            <person name="Priest M."/>
            <person name="Roberts A."/>
            <person name="Saif S."/>
            <person name="Shea T."/>
            <person name="Shenoy N."/>
            <person name="Sisk P."/>
            <person name="Stolte C."/>
            <person name="Sykes S."/>
            <person name="Wortman J."/>
            <person name="Nusbaum C."/>
            <person name="Birren B."/>
        </authorList>
    </citation>
    <scope>NUCLEOTIDE SEQUENCE [LARGE SCALE GENOMIC DNA]</scope>
    <source>
        <strain evidence="1">HDV247</strain>
    </source>
</reference>
<sequence>MQKVDSRSRSCWLRRRRWCCSGYPQSIFKRPERGSPESGPLVFSLICFLWSVGHTITHQTTPLCRDAKDRLCDCRLHSKICISSLSPLDTDLRFTALPSIQAIGEFLPPRLSARFCRALPNATSAVAYCNRK</sequence>
<name>W9NQX8_FUSOX</name>